<evidence type="ECO:0000313" key="5">
    <source>
        <dbReference type="Proteomes" id="UP000325313"/>
    </source>
</evidence>
<keyword evidence="4" id="KW-1185">Reference proteome</keyword>
<protein>
    <submittedName>
        <fullName evidence="3">Uncharacterized protein</fullName>
    </submittedName>
</protein>
<reference evidence="4 5" key="1">
    <citation type="submission" date="2019-05" db="EMBL/GenBank/DDBJ databases">
        <title>Emergence of the Ug99 lineage of the wheat stem rust pathogen through somatic hybridization.</title>
        <authorList>
            <person name="Li F."/>
            <person name="Upadhyaya N.M."/>
            <person name="Sperschneider J."/>
            <person name="Matny O."/>
            <person name="Nguyen-Phuc H."/>
            <person name="Mago R."/>
            <person name="Raley C."/>
            <person name="Miller M.E."/>
            <person name="Silverstein K.A.T."/>
            <person name="Henningsen E."/>
            <person name="Hirsch C.D."/>
            <person name="Visser B."/>
            <person name="Pretorius Z.A."/>
            <person name="Steffenson B.J."/>
            <person name="Schwessinger B."/>
            <person name="Dodds P.N."/>
            <person name="Figueroa M."/>
        </authorList>
    </citation>
    <scope>NUCLEOTIDE SEQUENCE [LARGE SCALE GENOMIC DNA]</scope>
    <source>
        <strain evidence="2">21-0</strain>
        <strain evidence="3 5">Ug99</strain>
    </source>
</reference>
<evidence type="ECO:0000313" key="2">
    <source>
        <dbReference type="EMBL" id="KAA1069449.1"/>
    </source>
</evidence>
<accession>A0A5B0RYF7</accession>
<dbReference type="EMBL" id="VSWC01000183">
    <property type="protein sequence ID" value="KAA1069449.1"/>
    <property type="molecule type" value="Genomic_DNA"/>
</dbReference>
<gene>
    <name evidence="2" type="ORF">PGT21_024694</name>
    <name evidence="3" type="ORF">PGTUg99_029841</name>
</gene>
<dbReference type="Proteomes" id="UP000324748">
    <property type="component" value="Unassembled WGS sequence"/>
</dbReference>
<proteinExistence type="predicted"/>
<evidence type="ECO:0000313" key="3">
    <source>
        <dbReference type="EMBL" id="KAA1131056.1"/>
    </source>
</evidence>
<comment type="caution">
    <text evidence="3">The sequence shown here is derived from an EMBL/GenBank/DDBJ whole genome shotgun (WGS) entry which is preliminary data.</text>
</comment>
<name>A0A5B0RYF7_PUCGR</name>
<sequence length="156" mass="17495">MMILKKRSRCRHIGLSNKKPVALTVDSVGISKHDVGIDICQAHAMHASSCSTRRIIATVAAHRNGWRVSETTKYPIILKTLRADSPSNMWRSRIGPSANETSPHPHLQETPAPGHLLVKPLRGYPISRLLTNTFKKRLHLAIFLCKVYEMILQVDS</sequence>
<feature type="region of interest" description="Disordered" evidence="1">
    <location>
        <begin position="93"/>
        <end position="113"/>
    </location>
</feature>
<evidence type="ECO:0000313" key="4">
    <source>
        <dbReference type="Proteomes" id="UP000324748"/>
    </source>
</evidence>
<dbReference type="EMBL" id="VDEP01000105">
    <property type="protein sequence ID" value="KAA1131056.1"/>
    <property type="molecule type" value="Genomic_DNA"/>
</dbReference>
<dbReference type="Proteomes" id="UP000325313">
    <property type="component" value="Unassembled WGS sequence"/>
</dbReference>
<dbReference type="AlphaFoldDB" id="A0A5B0RYF7"/>
<organism evidence="3 5">
    <name type="scientific">Puccinia graminis f. sp. tritici</name>
    <dbReference type="NCBI Taxonomy" id="56615"/>
    <lineage>
        <taxon>Eukaryota</taxon>
        <taxon>Fungi</taxon>
        <taxon>Dikarya</taxon>
        <taxon>Basidiomycota</taxon>
        <taxon>Pucciniomycotina</taxon>
        <taxon>Pucciniomycetes</taxon>
        <taxon>Pucciniales</taxon>
        <taxon>Pucciniaceae</taxon>
        <taxon>Puccinia</taxon>
    </lineage>
</organism>
<evidence type="ECO:0000256" key="1">
    <source>
        <dbReference type="SAM" id="MobiDB-lite"/>
    </source>
</evidence>